<name>A0A392SZW1_9FABA</name>
<dbReference type="Proteomes" id="UP000265520">
    <property type="component" value="Unassembled WGS sequence"/>
</dbReference>
<dbReference type="AlphaFoldDB" id="A0A392SZW1"/>
<feature type="compositionally biased region" description="Basic residues" evidence="1">
    <location>
        <begin position="20"/>
        <end position="44"/>
    </location>
</feature>
<protein>
    <submittedName>
        <fullName evidence="2">Uncharacterized protein</fullName>
    </submittedName>
</protein>
<feature type="compositionally biased region" description="Basic residues" evidence="1">
    <location>
        <begin position="1"/>
        <end position="12"/>
    </location>
</feature>
<evidence type="ECO:0000313" key="3">
    <source>
        <dbReference type="Proteomes" id="UP000265520"/>
    </source>
</evidence>
<evidence type="ECO:0000313" key="2">
    <source>
        <dbReference type="EMBL" id="MCI53466.1"/>
    </source>
</evidence>
<reference evidence="2 3" key="1">
    <citation type="journal article" date="2018" name="Front. Plant Sci.">
        <title>Red Clover (Trifolium pratense) and Zigzag Clover (T. medium) - A Picture of Genomic Similarities and Differences.</title>
        <authorList>
            <person name="Dluhosova J."/>
            <person name="Istvanek J."/>
            <person name="Nedelnik J."/>
            <person name="Repkova J."/>
        </authorList>
    </citation>
    <scope>NUCLEOTIDE SEQUENCE [LARGE SCALE GENOMIC DNA]</scope>
    <source>
        <strain evidence="3">cv. 10/8</strain>
        <tissue evidence="2">Leaf</tissue>
    </source>
</reference>
<accession>A0A392SZW1</accession>
<feature type="region of interest" description="Disordered" evidence="1">
    <location>
        <begin position="1"/>
        <end position="66"/>
    </location>
</feature>
<sequence length="66" mass="7838">MRGHHSPSRTRSPRPQDHRRNYRSSSPRRGHHSSSRTRSPRPRGHCSNYRSPSPRRDQSPQRSPMR</sequence>
<dbReference type="EMBL" id="LXQA010463567">
    <property type="protein sequence ID" value="MCI53466.1"/>
    <property type="molecule type" value="Genomic_DNA"/>
</dbReference>
<evidence type="ECO:0000256" key="1">
    <source>
        <dbReference type="SAM" id="MobiDB-lite"/>
    </source>
</evidence>
<proteinExistence type="predicted"/>
<keyword evidence="3" id="KW-1185">Reference proteome</keyword>
<organism evidence="2 3">
    <name type="scientific">Trifolium medium</name>
    <dbReference type="NCBI Taxonomy" id="97028"/>
    <lineage>
        <taxon>Eukaryota</taxon>
        <taxon>Viridiplantae</taxon>
        <taxon>Streptophyta</taxon>
        <taxon>Embryophyta</taxon>
        <taxon>Tracheophyta</taxon>
        <taxon>Spermatophyta</taxon>
        <taxon>Magnoliopsida</taxon>
        <taxon>eudicotyledons</taxon>
        <taxon>Gunneridae</taxon>
        <taxon>Pentapetalae</taxon>
        <taxon>rosids</taxon>
        <taxon>fabids</taxon>
        <taxon>Fabales</taxon>
        <taxon>Fabaceae</taxon>
        <taxon>Papilionoideae</taxon>
        <taxon>50 kb inversion clade</taxon>
        <taxon>NPAAA clade</taxon>
        <taxon>Hologalegina</taxon>
        <taxon>IRL clade</taxon>
        <taxon>Trifolieae</taxon>
        <taxon>Trifolium</taxon>
    </lineage>
</organism>
<feature type="non-terminal residue" evidence="2">
    <location>
        <position position="66"/>
    </location>
</feature>
<comment type="caution">
    <text evidence="2">The sequence shown here is derived from an EMBL/GenBank/DDBJ whole genome shotgun (WGS) entry which is preliminary data.</text>
</comment>